<reference evidence="2 3" key="1">
    <citation type="submission" date="2024-06" db="EMBL/GenBank/DDBJ databases">
        <title>A chromosome level genome sequence of Diviner's sage (Salvia divinorum).</title>
        <authorList>
            <person name="Ford S.A."/>
            <person name="Ro D.-K."/>
            <person name="Ness R.W."/>
            <person name="Phillips M.A."/>
        </authorList>
    </citation>
    <scope>NUCLEOTIDE SEQUENCE [LARGE SCALE GENOMIC DNA]</scope>
    <source>
        <strain evidence="2">SAF-2024a</strain>
        <tissue evidence="2">Leaf</tissue>
    </source>
</reference>
<accession>A0ABD1IK89</accession>
<dbReference type="InterPro" id="IPR052343">
    <property type="entry name" value="Retrotransposon-Effector_Assoc"/>
</dbReference>
<sequence>MVTLISKTAINPTVGNFRLISCCNVFYKIITKVLSARMVPLLNKLVNMAQSAFIPGRSIIDNTYLAQELIRGYAEKRNAPKCCVKIDLRKAYDTVD</sequence>
<name>A0ABD1IK89_SALDI</name>
<evidence type="ECO:0000313" key="3">
    <source>
        <dbReference type="Proteomes" id="UP001567538"/>
    </source>
</evidence>
<comment type="caution">
    <text evidence="2">The sequence shown here is derived from an EMBL/GenBank/DDBJ whole genome shotgun (WGS) entry which is preliminary data.</text>
</comment>
<dbReference type="AlphaFoldDB" id="A0ABD1IK89"/>
<keyword evidence="3" id="KW-1185">Reference proteome</keyword>
<evidence type="ECO:0000259" key="1">
    <source>
        <dbReference type="Pfam" id="PF00078"/>
    </source>
</evidence>
<dbReference type="Pfam" id="PF00078">
    <property type="entry name" value="RVT_1"/>
    <property type="match status" value="1"/>
</dbReference>
<dbReference type="Proteomes" id="UP001567538">
    <property type="component" value="Unassembled WGS sequence"/>
</dbReference>
<dbReference type="PANTHER" id="PTHR46890:SF48">
    <property type="entry name" value="RNA-DIRECTED DNA POLYMERASE"/>
    <property type="match status" value="1"/>
</dbReference>
<evidence type="ECO:0000313" key="2">
    <source>
        <dbReference type="EMBL" id="KAL1569134.1"/>
    </source>
</evidence>
<dbReference type="PANTHER" id="PTHR46890">
    <property type="entry name" value="NON-LTR RETROLELEMENT REVERSE TRANSCRIPTASE-LIKE PROTEIN-RELATED"/>
    <property type="match status" value="1"/>
</dbReference>
<proteinExistence type="predicted"/>
<protein>
    <recommendedName>
        <fullName evidence="1">Reverse transcriptase domain-containing protein</fullName>
    </recommendedName>
</protein>
<feature type="domain" description="Reverse transcriptase" evidence="1">
    <location>
        <begin position="14"/>
        <end position="96"/>
    </location>
</feature>
<dbReference type="EMBL" id="JBEAFC010000001">
    <property type="protein sequence ID" value="KAL1569134.1"/>
    <property type="molecule type" value="Genomic_DNA"/>
</dbReference>
<organism evidence="2 3">
    <name type="scientific">Salvia divinorum</name>
    <name type="common">Maria pastora</name>
    <name type="synonym">Diviner's sage</name>
    <dbReference type="NCBI Taxonomy" id="28513"/>
    <lineage>
        <taxon>Eukaryota</taxon>
        <taxon>Viridiplantae</taxon>
        <taxon>Streptophyta</taxon>
        <taxon>Embryophyta</taxon>
        <taxon>Tracheophyta</taxon>
        <taxon>Spermatophyta</taxon>
        <taxon>Magnoliopsida</taxon>
        <taxon>eudicotyledons</taxon>
        <taxon>Gunneridae</taxon>
        <taxon>Pentapetalae</taxon>
        <taxon>asterids</taxon>
        <taxon>lamiids</taxon>
        <taxon>Lamiales</taxon>
        <taxon>Lamiaceae</taxon>
        <taxon>Nepetoideae</taxon>
        <taxon>Mentheae</taxon>
        <taxon>Salviinae</taxon>
        <taxon>Salvia</taxon>
        <taxon>Salvia subgen. Calosphace</taxon>
    </lineage>
</organism>
<gene>
    <name evidence="2" type="ORF">AAHA92_00646</name>
</gene>
<dbReference type="InterPro" id="IPR000477">
    <property type="entry name" value="RT_dom"/>
</dbReference>